<dbReference type="PANTHER" id="PTHR31252:SF11">
    <property type="entry name" value="DUF4419 DOMAIN-CONTAINING PROTEIN"/>
    <property type="match status" value="1"/>
</dbReference>
<organism evidence="2">
    <name type="scientific">Orpheovirus IHUMI-LCC2</name>
    <dbReference type="NCBI Taxonomy" id="2023057"/>
    <lineage>
        <taxon>Viruses</taxon>
        <taxon>Varidnaviria</taxon>
        <taxon>Bamfordvirae</taxon>
        <taxon>Nucleocytoviricota</taxon>
        <taxon>Megaviricetes</taxon>
        <taxon>Pimascovirales</taxon>
        <taxon>Ocovirineae</taxon>
        <taxon>Orpheoviridae</taxon>
        <taxon>Alphaorpheovirus</taxon>
        <taxon>Alphaorpheovirus massiliense</taxon>
    </lineage>
</organism>
<dbReference type="RefSeq" id="YP_009448682.1">
    <property type="nucleotide sequence ID" value="NC_036594.1"/>
</dbReference>
<keyword evidence="3" id="KW-1185">Reference proteome</keyword>
<proteinExistence type="predicted"/>
<accession>A0A2I2L4E9</accession>
<dbReference type="KEGG" id="vg:35382268"/>
<dbReference type="OrthoDB" id="27505at10239"/>
<dbReference type="Pfam" id="PF14388">
    <property type="entry name" value="DUF4419"/>
    <property type="match status" value="1"/>
</dbReference>
<keyword evidence="1" id="KW-0175">Coiled coil</keyword>
<sequence length="445" mass="51083">MASKYLENIPHASFNVCNVKVEKFGGNGDTVDKLMSKKLNSSQGKQGYSSSAGTFECEYVTSNLLPGFKCLGNYDDIHPLVDAIYSAWNNHHVLMLSPDDIWLTIAQSIGEHVVKNAEELRDIFVEHQGQKELNVMVDSNVPNFWETVVNGFSVEIEKNTKGDVRDVLECNFSTTGIVEKTASQIVLMYAMKEYFTYNSCAMCGIPKVILLGTVEDWKKVRSKFDKVVEYKMEWWHNVLSCILDEFVKAAEGNPNKEFWKKICNYESGSGWSRFSGWICAFFPYAGGSQNFNAKEKWTLDDFKEDTFSMQLEDFKGGICTVPFTLNGKDKTFTAGFVGTMVDSEEGIIRPLMSWGVMDGNYESKKKAKDEEKRKKKEEEKIAYKKRKDEMIRKIKDHRKKERKEGKTMTDWVKLCLEYRFYDINDVDLTDSESSDDEFEDIQSIK</sequence>
<reference evidence="2" key="1">
    <citation type="submission" date="2017-08" db="EMBL/GenBank/DDBJ databases">
        <authorList>
            <consortium name="Urmite Genomes"/>
        </authorList>
    </citation>
    <scope>NUCLEOTIDE SEQUENCE [LARGE SCALE GENOMIC DNA]</scope>
    <source>
        <strain evidence="2">IHUMI-LCC2</strain>
    </source>
</reference>
<protein>
    <recommendedName>
        <fullName evidence="4">DUF4419 domain-containing protein</fullName>
    </recommendedName>
</protein>
<dbReference type="PANTHER" id="PTHR31252">
    <property type="entry name" value="DUF4419 DOMAIN-CONTAINING PROTEIN"/>
    <property type="match status" value="1"/>
</dbReference>
<feature type="coiled-coil region" evidence="1">
    <location>
        <begin position="360"/>
        <end position="393"/>
    </location>
</feature>
<evidence type="ECO:0000313" key="2">
    <source>
        <dbReference type="EMBL" id="SNW62380.1"/>
    </source>
</evidence>
<dbReference type="InterPro" id="IPR025533">
    <property type="entry name" value="DUF4419"/>
</dbReference>
<evidence type="ECO:0000256" key="1">
    <source>
        <dbReference type="SAM" id="Coils"/>
    </source>
</evidence>
<dbReference type="GeneID" id="35382268"/>
<dbReference type="EMBL" id="LT906555">
    <property type="protein sequence ID" value="SNW62380.1"/>
    <property type="molecule type" value="Genomic_DNA"/>
</dbReference>
<dbReference type="Proteomes" id="UP000236316">
    <property type="component" value="Segment"/>
</dbReference>
<gene>
    <name evidence="2" type="ORF">ORPV_476</name>
</gene>
<evidence type="ECO:0008006" key="4">
    <source>
        <dbReference type="Google" id="ProtNLM"/>
    </source>
</evidence>
<evidence type="ECO:0000313" key="3">
    <source>
        <dbReference type="Proteomes" id="UP000236316"/>
    </source>
</evidence>
<name>A0A2I2L4E9_9VIRU</name>